<dbReference type="EMBL" id="CXOI01000035">
    <property type="protein sequence ID" value="CTP88056.1"/>
    <property type="molecule type" value="Genomic_DNA"/>
</dbReference>
<keyword evidence="8" id="KW-1185">Reference proteome</keyword>
<dbReference type="GO" id="GO:0005886">
    <property type="term" value="C:plasma membrane"/>
    <property type="evidence" value="ECO:0007669"/>
    <property type="project" value="UniProtKB-SubCell"/>
</dbReference>
<evidence type="ECO:0000313" key="8">
    <source>
        <dbReference type="Proteomes" id="UP000046187"/>
    </source>
</evidence>
<evidence type="ECO:0000313" key="7">
    <source>
        <dbReference type="EMBL" id="CTP88056.1"/>
    </source>
</evidence>
<evidence type="ECO:0000256" key="4">
    <source>
        <dbReference type="ARBA" id="ARBA00022679"/>
    </source>
</evidence>
<dbReference type="AlphaFoldDB" id="A0A0K2ZQI9"/>
<dbReference type="SUPFAM" id="SSF53448">
    <property type="entry name" value="Nucleotide-diphospho-sugar transferases"/>
    <property type="match status" value="1"/>
</dbReference>
<sequence>MIAVLIPAHNEEQLIGACLRSVALAARCAGLRGEAVQVFVALDRCSDGTAGIVATHGAQAIGLQSGNVGSARAAAAQAALAAGARWLACTDADSVVPANWLSAQLDCASDAFCGIVTVGDWDEYGAALRDAYRAGECRRDDHPHVHGANLGLSADLYRRCGGFLPLAAHEDVALVEAMVRVQARIARRAQPVVVTSARRVARARGGFSDYLKQMERSLAESLLHTPGGDVLA</sequence>
<gene>
    <name evidence="7" type="ORF">XTALMG727_2245</name>
</gene>
<evidence type="ECO:0000256" key="5">
    <source>
        <dbReference type="ARBA" id="ARBA00023136"/>
    </source>
</evidence>
<dbReference type="GO" id="GO:0016757">
    <property type="term" value="F:glycosyltransferase activity"/>
    <property type="evidence" value="ECO:0007669"/>
    <property type="project" value="UniProtKB-KW"/>
</dbReference>
<proteinExistence type="predicted"/>
<dbReference type="PANTHER" id="PTHR43646:SF2">
    <property type="entry name" value="GLYCOSYLTRANSFERASE 2-LIKE DOMAIN-CONTAINING PROTEIN"/>
    <property type="match status" value="1"/>
</dbReference>
<keyword evidence="2" id="KW-1003">Cell membrane</keyword>
<dbReference type="Pfam" id="PF00535">
    <property type="entry name" value="Glycos_transf_2"/>
    <property type="match status" value="1"/>
</dbReference>
<comment type="subcellular location">
    <subcellularLocation>
        <location evidence="1">Cell membrane</location>
    </subcellularLocation>
</comment>
<protein>
    <submittedName>
        <fullName evidence="7">Glycosyl transferase-like protein</fullName>
    </submittedName>
</protein>
<keyword evidence="4 7" id="KW-0808">Transferase</keyword>
<keyword evidence="3" id="KW-0328">Glycosyltransferase</keyword>
<evidence type="ECO:0000256" key="3">
    <source>
        <dbReference type="ARBA" id="ARBA00022676"/>
    </source>
</evidence>
<organism evidence="7 8">
    <name type="scientific">Xanthomonas graminis pv. arrhenatheri LMG 727</name>
    <dbReference type="NCBI Taxonomy" id="1195923"/>
    <lineage>
        <taxon>Bacteria</taxon>
        <taxon>Pseudomonadati</taxon>
        <taxon>Pseudomonadota</taxon>
        <taxon>Gammaproteobacteria</taxon>
        <taxon>Lysobacterales</taxon>
        <taxon>Lysobacteraceae</taxon>
        <taxon>Xanthomonas</taxon>
        <taxon>Xanthomonas translucens group</taxon>
        <taxon>Xanthomonas graminis</taxon>
    </lineage>
</organism>
<evidence type="ECO:0000256" key="2">
    <source>
        <dbReference type="ARBA" id="ARBA00022475"/>
    </source>
</evidence>
<evidence type="ECO:0000256" key="1">
    <source>
        <dbReference type="ARBA" id="ARBA00004236"/>
    </source>
</evidence>
<accession>A0A0K2ZQI9</accession>
<dbReference type="RefSeq" id="WP_053835451.1">
    <property type="nucleotide sequence ID" value="NZ_CXOI01000035.1"/>
</dbReference>
<dbReference type="Proteomes" id="UP000046187">
    <property type="component" value="Unassembled WGS sequence"/>
</dbReference>
<dbReference type="InterPro" id="IPR001173">
    <property type="entry name" value="Glyco_trans_2-like"/>
</dbReference>
<dbReference type="PANTHER" id="PTHR43646">
    <property type="entry name" value="GLYCOSYLTRANSFERASE"/>
    <property type="match status" value="1"/>
</dbReference>
<reference evidence="8" key="1">
    <citation type="submission" date="2015-07" db="EMBL/GenBank/DDBJ databases">
        <authorList>
            <person name="Wibberg D."/>
        </authorList>
    </citation>
    <scope>NUCLEOTIDE SEQUENCE [LARGE SCALE GENOMIC DNA]</scope>
</reference>
<evidence type="ECO:0000259" key="6">
    <source>
        <dbReference type="Pfam" id="PF00535"/>
    </source>
</evidence>
<dbReference type="InterPro" id="IPR029044">
    <property type="entry name" value="Nucleotide-diphossugar_trans"/>
</dbReference>
<keyword evidence="5" id="KW-0472">Membrane</keyword>
<feature type="domain" description="Glycosyltransferase 2-like" evidence="6">
    <location>
        <begin position="4"/>
        <end position="123"/>
    </location>
</feature>
<name>A0A0K2ZQI9_9XANT</name>
<dbReference type="Gene3D" id="3.90.550.10">
    <property type="entry name" value="Spore Coat Polysaccharide Biosynthesis Protein SpsA, Chain A"/>
    <property type="match status" value="1"/>
</dbReference>